<name>K8PDL4_9BRAD</name>
<dbReference type="RefSeq" id="WP_002712496.1">
    <property type="nucleotide sequence ID" value="NZ_KB375281.1"/>
</dbReference>
<dbReference type="InterPro" id="IPR000335">
    <property type="entry name" value="Bleomycin-R"/>
</dbReference>
<evidence type="ECO:0000313" key="6">
    <source>
        <dbReference type="Proteomes" id="UP000001095"/>
    </source>
</evidence>
<evidence type="ECO:0000256" key="1">
    <source>
        <dbReference type="ARBA" id="ARBA00011051"/>
    </source>
</evidence>
<dbReference type="HOGENOM" id="CLU_121379_0_0_5"/>
<dbReference type="PATRIC" id="fig|883079.3.peg.1661"/>
<accession>K8PDL4</accession>
<dbReference type="SUPFAM" id="SSF54593">
    <property type="entry name" value="Glyoxalase/Bleomycin resistance protein/Dihydroxybiphenyl dioxygenase"/>
    <property type="match status" value="1"/>
</dbReference>
<protein>
    <recommendedName>
        <fullName evidence="2">Bleomycin resistance protein</fullName>
    </recommendedName>
</protein>
<dbReference type="CDD" id="cd08349">
    <property type="entry name" value="BLMA_like"/>
    <property type="match status" value="1"/>
</dbReference>
<keyword evidence="3" id="KW-0046">Antibiotic resistance</keyword>
<gene>
    <name evidence="5" type="ORF">HMPREF9696_01630</name>
</gene>
<dbReference type="Pfam" id="PF19581">
    <property type="entry name" value="Glyoxalase_7"/>
    <property type="match status" value="1"/>
</dbReference>
<dbReference type="InterPro" id="IPR029068">
    <property type="entry name" value="Glyas_Bleomycin-R_OHBP_Dase"/>
</dbReference>
<proteinExistence type="inferred from homology"/>
<feature type="domain" description="VOC" evidence="4">
    <location>
        <begin position="4"/>
        <end position="121"/>
    </location>
</feature>
<dbReference type="AlphaFoldDB" id="K8PDL4"/>
<dbReference type="GO" id="GO:0046677">
    <property type="term" value="P:response to antibiotic"/>
    <property type="evidence" value="ECO:0007669"/>
    <property type="project" value="UniProtKB-KW"/>
</dbReference>
<sequence length="124" mass="14061">MTITFSRVIPTLRMFDIAKAREFYLDYLGFTVDFEHRFEPGLPLFLGISRGGLQLYLSEHHGDGSPGVHISIQMTGLADYHAELKAKNYGYMRPGLERQPWGATTMTVYDPFSNHLIFTENDGG</sequence>
<dbReference type="OrthoDB" id="9803104at2"/>
<dbReference type="Proteomes" id="UP000001095">
    <property type="component" value="Unassembled WGS sequence"/>
</dbReference>
<dbReference type="EMBL" id="AGWY01000007">
    <property type="protein sequence ID" value="EKS37680.1"/>
    <property type="molecule type" value="Genomic_DNA"/>
</dbReference>
<evidence type="ECO:0000313" key="5">
    <source>
        <dbReference type="EMBL" id="EKS37680.1"/>
    </source>
</evidence>
<dbReference type="PROSITE" id="PS51819">
    <property type="entry name" value="VOC"/>
    <property type="match status" value="1"/>
</dbReference>
<dbReference type="Gene3D" id="3.10.180.10">
    <property type="entry name" value="2,3-Dihydroxybiphenyl 1,2-Dioxygenase, domain 1"/>
    <property type="match status" value="1"/>
</dbReference>
<organism evidence="5 6">
    <name type="scientific">Afipia clevelandensis ATCC 49720</name>
    <dbReference type="NCBI Taxonomy" id="883079"/>
    <lineage>
        <taxon>Bacteria</taxon>
        <taxon>Pseudomonadati</taxon>
        <taxon>Pseudomonadota</taxon>
        <taxon>Alphaproteobacteria</taxon>
        <taxon>Hyphomicrobiales</taxon>
        <taxon>Nitrobacteraceae</taxon>
        <taxon>Afipia</taxon>
    </lineage>
</organism>
<keyword evidence="6" id="KW-1185">Reference proteome</keyword>
<evidence type="ECO:0000259" key="4">
    <source>
        <dbReference type="PROSITE" id="PS51819"/>
    </source>
</evidence>
<evidence type="ECO:0000256" key="2">
    <source>
        <dbReference type="ARBA" id="ARBA00021572"/>
    </source>
</evidence>
<dbReference type="InterPro" id="IPR037523">
    <property type="entry name" value="VOC_core"/>
</dbReference>
<comment type="similarity">
    <text evidence="1">Belongs to the bleomycin resistance protein family.</text>
</comment>
<reference evidence="5 6" key="1">
    <citation type="submission" date="2012-04" db="EMBL/GenBank/DDBJ databases">
        <title>The Genome Sequence of Afipia clevelandensis ATCC 49720.</title>
        <authorList>
            <consortium name="The Broad Institute Genome Sequencing Platform"/>
            <person name="Earl A."/>
            <person name="Ward D."/>
            <person name="Feldgarden M."/>
            <person name="Gevers D."/>
            <person name="Huys G."/>
            <person name="Walker B."/>
            <person name="Young S.K."/>
            <person name="Zeng Q."/>
            <person name="Gargeya S."/>
            <person name="Fitzgerald M."/>
            <person name="Haas B."/>
            <person name="Abouelleil A."/>
            <person name="Alvarado L."/>
            <person name="Arachchi H.M."/>
            <person name="Berlin A."/>
            <person name="Chapman S.B."/>
            <person name="Goldberg J."/>
            <person name="Griggs A."/>
            <person name="Gujja S."/>
            <person name="Hansen M."/>
            <person name="Howarth C."/>
            <person name="Imamovic A."/>
            <person name="Larimer J."/>
            <person name="McCowen C."/>
            <person name="Montmayeur A."/>
            <person name="Murphy C."/>
            <person name="Neiman D."/>
            <person name="Pearson M."/>
            <person name="Priest M."/>
            <person name="Roberts A."/>
            <person name="Saif S."/>
            <person name="Shea T."/>
            <person name="Sisk P."/>
            <person name="Sykes S."/>
            <person name="Wortman J."/>
            <person name="Nusbaum C."/>
            <person name="Birren B."/>
        </authorList>
    </citation>
    <scope>NUCLEOTIDE SEQUENCE [LARGE SCALE GENOMIC DNA]</scope>
    <source>
        <strain evidence="5 6">ATCC 49720</strain>
    </source>
</reference>
<evidence type="ECO:0000256" key="3">
    <source>
        <dbReference type="ARBA" id="ARBA00023251"/>
    </source>
</evidence>
<comment type="caution">
    <text evidence="5">The sequence shown here is derived from an EMBL/GenBank/DDBJ whole genome shotgun (WGS) entry which is preliminary data.</text>
</comment>